<dbReference type="AlphaFoldDB" id="A0A0U5FUW8"/>
<dbReference type="Proteomes" id="UP000054771">
    <property type="component" value="Unassembled WGS sequence"/>
</dbReference>
<feature type="region of interest" description="Disordered" evidence="1">
    <location>
        <begin position="123"/>
        <end position="151"/>
    </location>
</feature>
<sequence length="381" mass="42228">MVAIGLDVDISGFDKPSGNLIRWLRLLAIRLSMPGTSPELLKTRVNAHFVVDENMDQNKMAKAKFAQFKRTQEIIYDFKKIPCTQWGVFNSPKSINKDAFEFGTEKPADNTAEQLFENMLDDAEQAANESQEEPAEESQDQAAEDPEEQAVEGPSIIRYPAVVSFPTPNEGAVSLAYGTLLEWRYSQESHDAICGQDHEIAFMCVASQAIVATIRFTVPYSNIAECFRLKEGTDISITFAPDRSAASNLPLHCFYWCVIVDFVVSAAESSRDLGFVNGDNRCNVAHSRMIECVVCVVPMAVGAGSFATDIQERQNSFGEIVQSKVPYLCEFVQWAAAEKKMVMETDGISDPVKIPFLDRMMQMRTTVSAGMKCARDCGSLS</sequence>
<evidence type="ECO:0000313" key="3">
    <source>
        <dbReference type="Proteomes" id="UP000054771"/>
    </source>
</evidence>
<reference evidence="3" key="1">
    <citation type="journal article" date="2016" name="Genome Announc.">
        <title>Draft genome sequences of fungus Aspergillus calidoustus.</title>
        <authorList>
            <person name="Horn F."/>
            <person name="Linde J."/>
            <person name="Mattern D.J."/>
            <person name="Walther G."/>
            <person name="Guthke R."/>
            <person name="Scherlach K."/>
            <person name="Martin K."/>
            <person name="Brakhage A.A."/>
            <person name="Petzke L."/>
            <person name="Valiante V."/>
        </authorList>
    </citation>
    <scope>NUCLEOTIDE SEQUENCE [LARGE SCALE GENOMIC DNA]</scope>
    <source>
        <strain evidence="3">SF006504</strain>
    </source>
</reference>
<accession>A0A0U5FUW8</accession>
<protein>
    <submittedName>
        <fullName evidence="2">Uncharacterized protein</fullName>
    </submittedName>
</protein>
<gene>
    <name evidence="2" type="ORF">ASPCAL03552</name>
</gene>
<feature type="compositionally biased region" description="Acidic residues" evidence="1">
    <location>
        <begin position="123"/>
        <end position="150"/>
    </location>
</feature>
<organism evidence="2 3">
    <name type="scientific">Aspergillus calidoustus</name>
    <dbReference type="NCBI Taxonomy" id="454130"/>
    <lineage>
        <taxon>Eukaryota</taxon>
        <taxon>Fungi</taxon>
        <taxon>Dikarya</taxon>
        <taxon>Ascomycota</taxon>
        <taxon>Pezizomycotina</taxon>
        <taxon>Eurotiomycetes</taxon>
        <taxon>Eurotiomycetidae</taxon>
        <taxon>Eurotiales</taxon>
        <taxon>Aspergillaceae</taxon>
        <taxon>Aspergillus</taxon>
        <taxon>Aspergillus subgen. Nidulantes</taxon>
    </lineage>
</organism>
<name>A0A0U5FUW8_ASPCI</name>
<dbReference type="OrthoDB" id="4510589at2759"/>
<evidence type="ECO:0000256" key="1">
    <source>
        <dbReference type="SAM" id="MobiDB-lite"/>
    </source>
</evidence>
<dbReference type="EMBL" id="CDMC01000003">
    <property type="protein sequence ID" value="CEL02381.1"/>
    <property type="molecule type" value="Genomic_DNA"/>
</dbReference>
<keyword evidence="3" id="KW-1185">Reference proteome</keyword>
<proteinExistence type="predicted"/>
<evidence type="ECO:0000313" key="2">
    <source>
        <dbReference type="EMBL" id="CEL02381.1"/>
    </source>
</evidence>